<gene>
    <name evidence="1" type="ORF">IE53DRAFT_184560</name>
</gene>
<evidence type="ECO:0000313" key="1">
    <source>
        <dbReference type="EMBL" id="PWN48647.1"/>
    </source>
</evidence>
<name>A0ACD0NS42_9BASI</name>
<reference evidence="1 2" key="1">
    <citation type="journal article" date="2018" name="Mol. Biol. Evol.">
        <title>Broad Genomic Sampling Reveals a Smut Pathogenic Ancestry of the Fungal Clade Ustilaginomycotina.</title>
        <authorList>
            <person name="Kijpornyongpan T."/>
            <person name="Mondo S.J."/>
            <person name="Barry K."/>
            <person name="Sandor L."/>
            <person name="Lee J."/>
            <person name="Lipzen A."/>
            <person name="Pangilinan J."/>
            <person name="LaButti K."/>
            <person name="Hainaut M."/>
            <person name="Henrissat B."/>
            <person name="Grigoriev I.V."/>
            <person name="Spatafora J.W."/>
            <person name="Aime M.C."/>
        </authorList>
    </citation>
    <scope>NUCLEOTIDE SEQUENCE [LARGE SCALE GENOMIC DNA]</scope>
    <source>
        <strain evidence="1 2">SA 807</strain>
    </source>
</reference>
<evidence type="ECO:0000313" key="2">
    <source>
        <dbReference type="Proteomes" id="UP000245626"/>
    </source>
</evidence>
<keyword evidence="2" id="KW-1185">Reference proteome</keyword>
<proteinExistence type="predicted"/>
<accession>A0ACD0NS42</accession>
<dbReference type="EMBL" id="KZ820164">
    <property type="protein sequence ID" value="PWN48647.1"/>
    <property type="molecule type" value="Genomic_DNA"/>
</dbReference>
<organism evidence="1 2">
    <name type="scientific">Violaceomyces palustris</name>
    <dbReference type="NCBI Taxonomy" id="1673888"/>
    <lineage>
        <taxon>Eukaryota</taxon>
        <taxon>Fungi</taxon>
        <taxon>Dikarya</taxon>
        <taxon>Basidiomycota</taxon>
        <taxon>Ustilaginomycotina</taxon>
        <taxon>Ustilaginomycetes</taxon>
        <taxon>Violaceomycetales</taxon>
        <taxon>Violaceomycetaceae</taxon>
        <taxon>Violaceomyces</taxon>
    </lineage>
</organism>
<sequence>MTCKHSALRHPPFTLRNRMGNADGCAMKLGFVLATLLATHPYVNARTMGGKAEGGEAKRWSSFSTSITFVRHSEVPLLSFATHEHERERSGNRPTLSLPSCESSGRVLPSGEQEARFRRRSKALAPTPAPFPLMREGEQATGSHA</sequence>
<dbReference type="Proteomes" id="UP000245626">
    <property type="component" value="Unassembled WGS sequence"/>
</dbReference>
<protein>
    <submittedName>
        <fullName evidence="1">Uncharacterized protein</fullName>
    </submittedName>
</protein>